<feature type="region of interest" description="Disordered" evidence="1">
    <location>
        <begin position="11"/>
        <end position="38"/>
    </location>
</feature>
<reference evidence="2 3" key="1">
    <citation type="journal article" date="2021" name="Elife">
        <title>Chloroplast acquisition without the gene transfer in kleptoplastic sea slugs, Plakobranchus ocellatus.</title>
        <authorList>
            <person name="Maeda T."/>
            <person name="Takahashi S."/>
            <person name="Yoshida T."/>
            <person name="Shimamura S."/>
            <person name="Takaki Y."/>
            <person name="Nagai Y."/>
            <person name="Toyoda A."/>
            <person name="Suzuki Y."/>
            <person name="Arimoto A."/>
            <person name="Ishii H."/>
            <person name="Satoh N."/>
            <person name="Nishiyama T."/>
            <person name="Hasebe M."/>
            <person name="Maruyama T."/>
            <person name="Minagawa J."/>
            <person name="Obokata J."/>
            <person name="Shigenobu S."/>
        </authorList>
    </citation>
    <scope>NUCLEOTIDE SEQUENCE [LARGE SCALE GENOMIC DNA]</scope>
</reference>
<sequence>MQQKRMAYALLWSNPPTPISTRDTDSQRSSQPSLISPSRDIPGVGCWRRQTGALAFNIPGGRYWCGRLGHWPSIALVGDVGYGGLGH</sequence>
<evidence type="ECO:0000256" key="1">
    <source>
        <dbReference type="SAM" id="MobiDB-lite"/>
    </source>
</evidence>
<accession>A0AAV4ARM4</accession>
<organism evidence="2 3">
    <name type="scientific">Plakobranchus ocellatus</name>
    <dbReference type="NCBI Taxonomy" id="259542"/>
    <lineage>
        <taxon>Eukaryota</taxon>
        <taxon>Metazoa</taxon>
        <taxon>Spiralia</taxon>
        <taxon>Lophotrochozoa</taxon>
        <taxon>Mollusca</taxon>
        <taxon>Gastropoda</taxon>
        <taxon>Heterobranchia</taxon>
        <taxon>Euthyneura</taxon>
        <taxon>Panpulmonata</taxon>
        <taxon>Sacoglossa</taxon>
        <taxon>Placobranchoidea</taxon>
        <taxon>Plakobranchidae</taxon>
        <taxon>Plakobranchus</taxon>
    </lineage>
</organism>
<name>A0AAV4ARM4_9GAST</name>
<gene>
    <name evidence="2" type="ORF">PoB_003648700</name>
</gene>
<dbReference type="EMBL" id="BLXT01004140">
    <property type="protein sequence ID" value="GFO09982.1"/>
    <property type="molecule type" value="Genomic_DNA"/>
</dbReference>
<comment type="caution">
    <text evidence="2">The sequence shown here is derived from an EMBL/GenBank/DDBJ whole genome shotgun (WGS) entry which is preliminary data.</text>
</comment>
<feature type="compositionally biased region" description="Polar residues" evidence="1">
    <location>
        <begin position="27"/>
        <end position="36"/>
    </location>
</feature>
<protein>
    <submittedName>
        <fullName evidence="2">Uncharacterized protein</fullName>
    </submittedName>
</protein>
<dbReference type="AlphaFoldDB" id="A0AAV4ARM4"/>
<evidence type="ECO:0000313" key="3">
    <source>
        <dbReference type="Proteomes" id="UP000735302"/>
    </source>
</evidence>
<keyword evidence="3" id="KW-1185">Reference proteome</keyword>
<evidence type="ECO:0000313" key="2">
    <source>
        <dbReference type="EMBL" id="GFO09982.1"/>
    </source>
</evidence>
<dbReference type="Proteomes" id="UP000735302">
    <property type="component" value="Unassembled WGS sequence"/>
</dbReference>
<proteinExistence type="predicted"/>